<dbReference type="InterPro" id="IPR029058">
    <property type="entry name" value="AB_hydrolase_fold"/>
</dbReference>
<gene>
    <name evidence="5" type="ORF">DXT99_09905</name>
</gene>
<comment type="caution">
    <text evidence="5">The sequence shown here is derived from an EMBL/GenBank/DDBJ whole genome shotgun (WGS) entry which is preliminary data.</text>
</comment>
<proteinExistence type="inferred from homology"/>
<dbReference type="Proteomes" id="UP000256708">
    <property type="component" value="Unassembled WGS sequence"/>
</dbReference>
<dbReference type="PROSITE" id="PS00122">
    <property type="entry name" value="CARBOXYLESTERASE_B_1"/>
    <property type="match status" value="1"/>
</dbReference>
<keyword evidence="3" id="KW-0732">Signal</keyword>
<dbReference type="InterPro" id="IPR050654">
    <property type="entry name" value="AChE-related_enzymes"/>
</dbReference>
<dbReference type="InterPro" id="IPR019826">
    <property type="entry name" value="Carboxylesterase_B_AS"/>
</dbReference>
<dbReference type="InterPro" id="IPR019819">
    <property type="entry name" value="Carboxylesterase_B_CS"/>
</dbReference>
<feature type="signal peptide" evidence="3">
    <location>
        <begin position="1"/>
        <end position="24"/>
    </location>
</feature>
<organism evidence="5 6">
    <name type="scientific">Pontibacter diazotrophicus</name>
    <dbReference type="NCBI Taxonomy" id="1400979"/>
    <lineage>
        <taxon>Bacteria</taxon>
        <taxon>Pseudomonadati</taxon>
        <taxon>Bacteroidota</taxon>
        <taxon>Cytophagia</taxon>
        <taxon>Cytophagales</taxon>
        <taxon>Hymenobacteraceae</taxon>
        <taxon>Pontibacter</taxon>
    </lineage>
</organism>
<dbReference type="PANTHER" id="PTHR43918">
    <property type="entry name" value="ACETYLCHOLINESTERASE"/>
    <property type="match status" value="1"/>
</dbReference>
<evidence type="ECO:0000256" key="3">
    <source>
        <dbReference type="RuleBase" id="RU361235"/>
    </source>
</evidence>
<dbReference type="RefSeq" id="WP_115565381.1">
    <property type="nucleotide sequence ID" value="NZ_QRGR01000009.1"/>
</dbReference>
<dbReference type="PANTHER" id="PTHR43918:SF4">
    <property type="entry name" value="CARBOXYLIC ESTER HYDROLASE"/>
    <property type="match status" value="1"/>
</dbReference>
<protein>
    <recommendedName>
        <fullName evidence="3">Carboxylic ester hydrolase</fullName>
        <ecNumber evidence="3">3.1.1.-</ecNumber>
    </recommendedName>
</protein>
<dbReference type="SUPFAM" id="SSF53474">
    <property type="entry name" value="alpha/beta-Hydrolases"/>
    <property type="match status" value="1"/>
</dbReference>
<feature type="domain" description="Carboxylesterase type B" evidence="4">
    <location>
        <begin position="41"/>
        <end position="536"/>
    </location>
</feature>
<name>A0A3D8LDE2_9BACT</name>
<dbReference type="Pfam" id="PF00135">
    <property type="entry name" value="COesterase"/>
    <property type="match status" value="1"/>
</dbReference>
<sequence>MIRPLKLLLILMLLSGQAMPEASAQTKKAKTSQGKQTATQAKTVNGIVEGTTEQSGIRAFKGVPFAAPPVGDLRWREPQPVQNWQGVREAKQFGPRGMQLAVFGDMGFRSDGMGEDCLYLNVWTPAKSEKERLPVLVYFYGGGFVAGDGSEARYDGESMAQKGIVAITVNYRLGAFGFFAHPELTKESPHNSSGNYGYMDQNAALRWVQQNIAAFGGDPSKVTIAGESAGSISVSAQMASPLSKGLIAGAIGESGALVNSSLDPIPLAEAEKNGVEFASSLGANSLAALRAMPAQQLLEAAGNQGMGYFVATIDGYFFPKSPAAIYAAGEQAKVPLLAGWNSEEMNYMMVMGQEKPTVENYENAVRRLYGEKADEVLEVYKATTDEEALQAATDLSGDRFIAYSTWKWMDLHSQSSGKPVYRYLFSRPRPPMTAEMGNASSGLAGGVVKEEDPNAFKMPAARGAVHAAEIEYAMGNLASNKVYAWTPEDYQVSEVMQNYFANFIKSGNPNGKGLPTWPTANNEDKVQVMHIDVKTVAKPEENRGRYIILDKLQTK</sequence>
<dbReference type="Gene3D" id="3.40.50.1820">
    <property type="entry name" value="alpha/beta hydrolase"/>
    <property type="match status" value="1"/>
</dbReference>
<evidence type="ECO:0000256" key="1">
    <source>
        <dbReference type="ARBA" id="ARBA00005964"/>
    </source>
</evidence>
<dbReference type="EC" id="3.1.1.-" evidence="3"/>
<keyword evidence="6" id="KW-1185">Reference proteome</keyword>
<evidence type="ECO:0000313" key="5">
    <source>
        <dbReference type="EMBL" id="RDV15363.1"/>
    </source>
</evidence>
<dbReference type="GO" id="GO:0052689">
    <property type="term" value="F:carboxylic ester hydrolase activity"/>
    <property type="evidence" value="ECO:0007669"/>
    <property type="project" value="TreeGrafter"/>
</dbReference>
<dbReference type="OrthoDB" id="9775851at2"/>
<comment type="similarity">
    <text evidence="1 3">Belongs to the type-B carboxylesterase/lipase family.</text>
</comment>
<feature type="chain" id="PRO_5017494632" description="Carboxylic ester hydrolase" evidence="3">
    <location>
        <begin position="25"/>
        <end position="555"/>
    </location>
</feature>
<accession>A0A3D8LDE2</accession>
<evidence type="ECO:0000259" key="4">
    <source>
        <dbReference type="Pfam" id="PF00135"/>
    </source>
</evidence>
<dbReference type="InterPro" id="IPR002018">
    <property type="entry name" value="CarbesteraseB"/>
</dbReference>
<evidence type="ECO:0000256" key="2">
    <source>
        <dbReference type="ARBA" id="ARBA00022801"/>
    </source>
</evidence>
<keyword evidence="2 3" id="KW-0378">Hydrolase</keyword>
<dbReference type="EMBL" id="QRGR01000009">
    <property type="protein sequence ID" value="RDV15363.1"/>
    <property type="molecule type" value="Genomic_DNA"/>
</dbReference>
<dbReference type="PROSITE" id="PS00941">
    <property type="entry name" value="CARBOXYLESTERASE_B_2"/>
    <property type="match status" value="1"/>
</dbReference>
<dbReference type="AlphaFoldDB" id="A0A3D8LDE2"/>
<evidence type="ECO:0000313" key="6">
    <source>
        <dbReference type="Proteomes" id="UP000256708"/>
    </source>
</evidence>
<reference evidence="6" key="1">
    <citation type="submission" date="2018-08" db="EMBL/GenBank/DDBJ databases">
        <authorList>
            <person name="Liu Z.-W."/>
            <person name="Du Z.-J."/>
        </authorList>
    </citation>
    <scope>NUCLEOTIDE SEQUENCE [LARGE SCALE GENOMIC DNA]</scope>
    <source>
        <strain evidence="6">H4X</strain>
    </source>
</reference>